<proteinExistence type="inferred from homology"/>
<dbReference type="GO" id="GO:0006629">
    <property type="term" value="P:lipid metabolic process"/>
    <property type="evidence" value="ECO:0007669"/>
    <property type="project" value="UniProtKB-KW"/>
</dbReference>
<evidence type="ECO:0000313" key="11">
    <source>
        <dbReference type="EMBL" id="AWN37012.1"/>
    </source>
</evidence>
<evidence type="ECO:0000256" key="6">
    <source>
        <dbReference type="ARBA" id="ARBA00038095"/>
    </source>
</evidence>
<accession>A0A2U8VUU2</accession>
<dbReference type="GO" id="GO:0043810">
    <property type="term" value="F:ornithine-acyl [acyl carrier protein] N-acyltransferase activity"/>
    <property type="evidence" value="ECO:0007669"/>
    <property type="project" value="UniProtKB-EC"/>
</dbReference>
<keyword evidence="4" id="KW-0443">Lipid metabolism</keyword>
<dbReference type="AlphaFoldDB" id="A0A2U8VUU2"/>
<dbReference type="EC" id="2.3.2.30" evidence="7"/>
<dbReference type="PANTHER" id="PTHR37323">
    <property type="entry name" value="GCN5-RELATED N-ACETYLTRANSFERASE"/>
    <property type="match status" value="1"/>
</dbReference>
<evidence type="ECO:0000256" key="1">
    <source>
        <dbReference type="ARBA" id="ARBA00005189"/>
    </source>
</evidence>
<evidence type="ECO:0000256" key="2">
    <source>
        <dbReference type="ARBA" id="ARBA00022516"/>
    </source>
</evidence>
<reference evidence="11 12" key="1">
    <citation type="submission" date="2018-05" db="EMBL/GenBank/DDBJ databases">
        <title>Complete Genome Sequence of Methylobacterium sp. 17Sr1-43.</title>
        <authorList>
            <person name="Srinivasan S."/>
        </authorList>
    </citation>
    <scope>NUCLEOTIDE SEQUENCE [LARGE SCALE GENOMIC DNA]</scope>
    <source>
        <strain evidence="11 12">17Sr1-43</strain>
    </source>
</reference>
<evidence type="ECO:0000256" key="4">
    <source>
        <dbReference type="ARBA" id="ARBA00023098"/>
    </source>
</evidence>
<comment type="function">
    <text evidence="9">Catalyzes the first step in the biosynthesis of ornithine lipids, which are phosphorus-free membrane lipids. Catalyzes the 3-hydroxyacyl-acyl carrier protein-dependent acylation of ornithine to form lyso-ornithine lipid (LOL).</text>
</comment>
<dbReference type="EMBL" id="CP029551">
    <property type="protein sequence ID" value="AWN37012.1"/>
    <property type="molecule type" value="Genomic_DNA"/>
</dbReference>
<dbReference type="InterPro" id="IPR052351">
    <property type="entry name" value="Ornithine_N-alpha-AT"/>
</dbReference>
<dbReference type="OrthoDB" id="9787072at2"/>
<dbReference type="RefSeq" id="WP_109952095.1">
    <property type="nucleotide sequence ID" value="NZ_CP029551.1"/>
</dbReference>
<evidence type="ECO:0000313" key="12">
    <source>
        <dbReference type="Proteomes" id="UP000246058"/>
    </source>
</evidence>
<dbReference type="Gene3D" id="3.40.630.30">
    <property type="match status" value="1"/>
</dbReference>
<dbReference type="Pfam" id="PF13444">
    <property type="entry name" value="Acetyltransf_5"/>
    <property type="match status" value="1"/>
</dbReference>
<organism evidence="11 12">
    <name type="scientific">Methylobacterium radiodurans</name>
    <dbReference type="NCBI Taxonomy" id="2202828"/>
    <lineage>
        <taxon>Bacteria</taxon>
        <taxon>Pseudomonadati</taxon>
        <taxon>Pseudomonadota</taxon>
        <taxon>Alphaproteobacteria</taxon>
        <taxon>Hyphomicrobiales</taxon>
        <taxon>Methylobacteriaceae</taxon>
        <taxon>Methylobacterium</taxon>
    </lineage>
</organism>
<protein>
    <recommendedName>
        <fullName evidence="8">L-ornithine N(alpha)-acyltransferase</fullName>
        <ecNumber evidence="7">2.3.2.30</ecNumber>
    </recommendedName>
</protein>
<evidence type="ECO:0000256" key="10">
    <source>
        <dbReference type="ARBA" id="ARBA00047785"/>
    </source>
</evidence>
<comment type="catalytic activity">
    <reaction evidence="10">
        <text>a (3R)-hydroxyacyl-[ACP] + L-ornithine = a lyso-ornithine lipid + holo-[ACP] + H(+)</text>
        <dbReference type="Rhea" id="RHEA:20633"/>
        <dbReference type="Rhea" id="RHEA-COMP:9685"/>
        <dbReference type="Rhea" id="RHEA-COMP:9945"/>
        <dbReference type="ChEBI" id="CHEBI:15378"/>
        <dbReference type="ChEBI" id="CHEBI:46911"/>
        <dbReference type="ChEBI" id="CHEBI:64479"/>
        <dbReference type="ChEBI" id="CHEBI:78827"/>
        <dbReference type="ChEBI" id="CHEBI:138482"/>
        <dbReference type="EC" id="2.3.2.30"/>
    </reaction>
    <physiologicalReaction direction="left-to-right" evidence="10">
        <dbReference type="Rhea" id="RHEA:20634"/>
    </physiologicalReaction>
</comment>
<evidence type="ECO:0000256" key="3">
    <source>
        <dbReference type="ARBA" id="ARBA00022679"/>
    </source>
</evidence>
<name>A0A2U8VUU2_9HYPH</name>
<dbReference type="PANTHER" id="PTHR37323:SF1">
    <property type="entry name" value="L-ORNITHINE N(ALPHA)-ACYLTRANSFERASE"/>
    <property type="match status" value="1"/>
</dbReference>
<keyword evidence="12" id="KW-1185">Reference proteome</keyword>
<evidence type="ECO:0000256" key="5">
    <source>
        <dbReference type="ARBA" id="ARBA00023315"/>
    </source>
</evidence>
<dbReference type="SUPFAM" id="SSF55729">
    <property type="entry name" value="Acyl-CoA N-acyltransferases (Nat)"/>
    <property type="match status" value="1"/>
</dbReference>
<gene>
    <name evidence="11" type="ORF">DK427_15790</name>
</gene>
<evidence type="ECO:0000256" key="7">
    <source>
        <dbReference type="ARBA" id="ARBA00039058"/>
    </source>
</evidence>
<evidence type="ECO:0000256" key="8">
    <source>
        <dbReference type="ARBA" id="ARBA00039866"/>
    </source>
</evidence>
<keyword evidence="2" id="KW-0444">Lipid biosynthesis</keyword>
<evidence type="ECO:0000256" key="9">
    <source>
        <dbReference type="ARBA" id="ARBA00045724"/>
    </source>
</evidence>
<dbReference type="InterPro" id="IPR016181">
    <property type="entry name" value="Acyl_CoA_acyltransferase"/>
</dbReference>
<keyword evidence="3 11" id="KW-0808">Transferase</keyword>
<dbReference type="KEGG" id="meti:DK427_15790"/>
<sequence>MVANFTRGAGAAFASGWDRGVAEPIAKLKRRGAEAGIPGLGGRSLVPPGATPIRFAERFKAPLATPGLGPSLGRLGTLEVRLAVKKGEVRRAQRLRYGVFYEEMSAVPTGMAAFSRRDADEYDALCDHLLVIDHAATEAKPFRKARPKVVGTYRLLRGEVAERNFGFYSAGEYDLGPLLAAQAGKRILELGRSCVLKPYRTKRTVELLWTGIYAYLRHHRIDALIGCASLEGTDPDRLALPLSFLHHHARAPEGWCARALPGRHVPMDRLARGAVDPKAALQALPPLIKGYLRVGATFGDGAVVDHQFGTTDVFVVLPVEAIAARYLGHFGPAANRHAA</sequence>
<comment type="pathway">
    <text evidence="1">Lipid metabolism.</text>
</comment>
<comment type="similarity">
    <text evidence="6">Belongs to the acetyltransferase family. OlsB subfamily.</text>
</comment>
<dbReference type="Proteomes" id="UP000246058">
    <property type="component" value="Chromosome"/>
</dbReference>
<keyword evidence="5 11" id="KW-0012">Acyltransferase</keyword>